<reference evidence="1" key="1">
    <citation type="submission" date="2010-07" db="EMBL/GenBank/DDBJ databases">
        <authorList>
            <person name="Muzny D."/>
            <person name="Qin X."/>
            <person name="Buhay C."/>
            <person name="Dugan-Rocha S."/>
            <person name="Ding Y."/>
            <person name="Chen G."/>
            <person name="Hawes A."/>
            <person name="Holder M."/>
            <person name="Jhangiani S."/>
            <person name="Johnson A."/>
            <person name="Khan Z."/>
            <person name="Li Z."/>
            <person name="Liu W."/>
            <person name="Liu X."/>
            <person name="Perez L."/>
            <person name="Shen H."/>
            <person name="Wang Q."/>
            <person name="Watt J."/>
            <person name="Xi L."/>
            <person name="Xin Y."/>
            <person name="Zhou J."/>
            <person name="Deng J."/>
            <person name="Jiang H."/>
            <person name="Liu Y."/>
            <person name="Qu J."/>
            <person name="Song X.-Z."/>
            <person name="Zhang L."/>
            <person name="Villasana D."/>
            <person name="Johnson A."/>
            <person name="Liu J."/>
            <person name="Liyanage D."/>
            <person name="Lorensuhewa L."/>
            <person name="Robinson T."/>
            <person name="Song A."/>
            <person name="Song B.-B."/>
            <person name="Dinh H."/>
            <person name="Thornton R."/>
            <person name="Coyle M."/>
            <person name="Francisco L."/>
            <person name="Jackson L."/>
            <person name="Javaid M."/>
            <person name="Korchina V."/>
            <person name="Kovar C."/>
            <person name="Mata R."/>
            <person name="Mathew T."/>
            <person name="Ngo R."/>
            <person name="Nguyen L."/>
            <person name="Nguyen N."/>
            <person name="Okwuonu G."/>
            <person name="Ongeri F."/>
            <person name="Pham C."/>
            <person name="Simmons D."/>
            <person name="Wilczek-Boney K."/>
            <person name="Hale W."/>
            <person name="Jakkamsetti A."/>
            <person name="Pham P."/>
            <person name="Ruth R."/>
            <person name="San Lucas F."/>
            <person name="Warren J."/>
            <person name="Zhang J."/>
            <person name="Zhao Z."/>
            <person name="Zhou C."/>
            <person name="Zhu D."/>
            <person name="Lee S."/>
            <person name="Bess C."/>
            <person name="Blankenburg K."/>
            <person name="Forbes L."/>
            <person name="Fu Q."/>
            <person name="Gubbala S."/>
            <person name="Hirani K."/>
            <person name="Jayaseelan J.C."/>
            <person name="Lara F."/>
            <person name="Munidasa M."/>
            <person name="Palculict T."/>
            <person name="Patil S."/>
            <person name="Pu L.-L."/>
            <person name="Saada N."/>
            <person name="Tang L."/>
            <person name="Weissenberger G."/>
            <person name="Zhu Y."/>
            <person name="Hemphill L."/>
            <person name="Shang Y."/>
            <person name="Youmans B."/>
            <person name="Ayvaz T."/>
            <person name="Ross M."/>
            <person name="Santibanez J."/>
            <person name="Aqrawi P."/>
            <person name="Gross S."/>
            <person name="Joshi V."/>
            <person name="Fowler G."/>
            <person name="Nazareth L."/>
            <person name="Reid J."/>
            <person name="Worley K."/>
            <person name="Petrosino J."/>
            <person name="Highlander S."/>
            <person name="Gibbs R."/>
        </authorList>
    </citation>
    <scope>NUCLEOTIDE SEQUENCE [LARGE SCALE GENOMIC DNA]</scope>
    <source>
        <strain evidence="1">ATCC 33861</strain>
    </source>
</reference>
<evidence type="ECO:0000313" key="1">
    <source>
        <dbReference type="EMBL" id="EFK57635.1"/>
    </source>
</evidence>
<dbReference type="HOGENOM" id="CLU_3140827_0_0_10"/>
<proteinExistence type="predicted"/>
<keyword evidence="2" id="KW-1185">Reference proteome</keyword>
<gene>
    <name evidence="1" type="ORF">HMPREF0766_12708</name>
</gene>
<organism evidence="1 2">
    <name type="scientific">Sphingobacterium spiritivorum ATCC 33861</name>
    <dbReference type="NCBI Taxonomy" id="525373"/>
    <lineage>
        <taxon>Bacteria</taxon>
        <taxon>Pseudomonadati</taxon>
        <taxon>Bacteroidota</taxon>
        <taxon>Sphingobacteriia</taxon>
        <taxon>Sphingobacteriales</taxon>
        <taxon>Sphingobacteriaceae</taxon>
        <taxon>Sphingobacterium</taxon>
    </lineage>
</organism>
<evidence type="ECO:0000313" key="2">
    <source>
        <dbReference type="Proteomes" id="UP000006258"/>
    </source>
</evidence>
<comment type="caution">
    <text evidence="1">The sequence shown here is derived from an EMBL/GenBank/DDBJ whole genome shotgun (WGS) entry which is preliminary data.</text>
</comment>
<sequence>MDIVIRHKQIAAVRRIAEAENFQLAANCSHYLFVDQQVLFISFVQQNIR</sequence>
<name>D7VNY8_SPHSI</name>
<accession>D7VNY8</accession>
<dbReference type="STRING" id="525373.HMPREF0766_12708"/>
<dbReference type="AlphaFoldDB" id="D7VNY8"/>
<dbReference type="EMBL" id="ACHA02000011">
    <property type="protein sequence ID" value="EFK57635.1"/>
    <property type="molecule type" value="Genomic_DNA"/>
</dbReference>
<dbReference type="Proteomes" id="UP000006258">
    <property type="component" value="Unassembled WGS sequence"/>
</dbReference>
<protein>
    <submittedName>
        <fullName evidence="1">Uncharacterized protein</fullName>
    </submittedName>
</protein>